<organism evidence="2">
    <name type="scientific">Fagus sylvatica</name>
    <name type="common">Beechnut</name>
    <dbReference type="NCBI Taxonomy" id="28930"/>
    <lineage>
        <taxon>Eukaryota</taxon>
        <taxon>Viridiplantae</taxon>
        <taxon>Streptophyta</taxon>
        <taxon>Embryophyta</taxon>
        <taxon>Tracheophyta</taxon>
        <taxon>Spermatophyta</taxon>
        <taxon>Magnoliopsida</taxon>
        <taxon>eudicotyledons</taxon>
        <taxon>Gunneridae</taxon>
        <taxon>Pentapetalae</taxon>
        <taxon>rosids</taxon>
        <taxon>fabids</taxon>
        <taxon>Fagales</taxon>
        <taxon>Fagaceae</taxon>
        <taxon>Fagus</taxon>
    </lineage>
</organism>
<evidence type="ECO:0008006" key="3">
    <source>
        <dbReference type="Google" id="ProtNLM"/>
    </source>
</evidence>
<feature type="region of interest" description="Disordered" evidence="1">
    <location>
        <begin position="585"/>
        <end position="622"/>
    </location>
</feature>
<evidence type="ECO:0000256" key="1">
    <source>
        <dbReference type="SAM" id="MobiDB-lite"/>
    </source>
</evidence>
<reference evidence="2" key="1">
    <citation type="submission" date="2018-02" db="EMBL/GenBank/DDBJ databases">
        <authorList>
            <person name="Cohen D.B."/>
            <person name="Kent A.D."/>
        </authorList>
    </citation>
    <scope>NUCLEOTIDE SEQUENCE</scope>
</reference>
<evidence type="ECO:0000313" key="2">
    <source>
        <dbReference type="EMBL" id="SPC91394.1"/>
    </source>
</evidence>
<accession>A0A2N9FX85</accession>
<gene>
    <name evidence="2" type="ORF">FSB_LOCUS19276</name>
</gene>
<feature type="compositionally biased region" description="Polar residues" evidence="1">
    <location>
        <begin position="634"/>
        <end position="646"/>
    </location>
</feature>
<dbReference type="PANTHER" id="PTHR10378">
    <property type="entry name" value="LIM DOMAIN-BINDING PROTEIN"/>
    <property type="match status" value="1"/>
</dbReference>
<dbReference type="Pfam" id="PF01803">
    <property type="entry name" value="LIM_bind"/>
    <property type="match status" value="1"/>
</dbReference>
<dbReference type="InterPro" id="IPR029005">
    <property type="entry name" value="LIM-bd/SEUSS"/>
</dbReference>
<proteinExistence type="predicted"/>
<feature type="region of interest" description="Disordered" evidence="1">
    <location>
        <begin position="634"/>
        <end position="660"/>
    </location>
</feature>
<feature type="region of interest" description="Disordered" evidence="1">
    <location>
        <begin position="1"/>
        <end position="24"/>
    </location>
</feature>
<name>A0A2N9FX85_FAGSY</name>
<sequence>MAANSLALTRPTGGFVGSSSSDNSLEKDEQYQAVVASLLNASPGNFPNTMSMIARMNVGRVSGEINPTVLNYMVNGPSVRPSSLVTDSESALSEGPHLHRSASINMDSYLDSPISPSSFSTRNLSQTNSSVIDGSSIAEYTSHLEQDCPQVHKRKYQQGEFNDASKVALQVHRSPLLKGTRQEPLSSARMNKKPRLDIKQEAIMHQHIIQQLLQNPNSSQLQGHLPQLQAMFQQHQLQNHKCQKILQSIPQYQGADMQQQQQQMRHHMQLQVMRQVPATQPFNEGICARRLMQQIYHLRQRPAGNDIAYWRKFVAEYYAPCARKKWCLSLYDKVGHHAFGIFPQTAKDAWQCDLCGCKSGRGFEAIFETLPRLNKITFDSVIDELLFLDLPRECRFPSGLMMLEYGKAIQESVYEQLRVVREGQLRIIYTHDLKILSWEFCSRHHEELLPRTFVASQINQLVHSARKYQSNNNGSGTVGVSQDDLQENCNKFLATGCHLARTLELQLVDDWGFSRRYTRCLQIAEVVNSMKDLMTFCRDNNMGPIESLKRYSRETTTDLRKKELQEKEGVRCAQGLPTEKDKFMATSTAPSSNVNDSPNMNNRGHMTSSEPAASTQPGYYNNFLRQNSLTSDVNRMKQESSSNMSNHGAPFKPYKGPKTSSPGLIQNSPIDGLSSSHSLEGSQNIQDHTIRKILQEMVNNSRKVGGNAAERVNREINKSTVVDLPTRGRVIDIVQNGFSSGNSTTTGAAAGNALGSSVGRISSSGAIFNRESSEFCGSFNKMREPEVPEKHLLPEAILNMIPGYHENGKFSSSSVDMFYGWKA</sequence>
<dbReference type="EMBL" id="OIVN01001224">
    <property type="protein sequence ID" value="SPC91394.1"/>
    <property type="molecule type" value="Genomic_DNA"/>
</dbReference>
<protein>
    <recommendedName>
        <fullName evidence="3">Transcriptional regulator SLK2</fullName>
    </recommendedName>
</protein>
<dbReference type="AlphaFoldDB" id="A0A2N9FX85"/>